<reference evidence="14" key="1">
    <citation type="submission" date="2020-11" db="EMBL/GenBank/DDBJ databases">
        <authorList>
            <person name="Tran Van P."/>
        </authorList>
    </citation>
    <scope>NUCLEOTIDE SEQUENCE</scope>
</reference>
<dbReference type="SUPFAM" id="SSF53850">
    <property type="entry name" value="Periplasmic binding protein-like II"/>
    <property type="match status" value="1"/>
</dbReference>
<evidence type="ECO:0008006" key="16">
    <source>
        <dbReference type="Google" id="ProtNLM"/>
    </source>
</evidence>
<gene>
    <name evidence="14" type="ORF">ONB1V03_LOCUS14159</name>
</gene>
<sequence>MRASNSRLANGQFEGFCVDLLNEIAAITRMAYTLQLSPEDKIGGWNRNGTIDGLIGQVYRNETDFAIADITVLNSRQRFVDFSHPFMRWGLSGLVRKDISHNISSFEDLSQQTALDFGVKKFGANLPLIHSSDVISKMYNYWDNSPNSYVFGTDEEGVKRVKASDYVFITEHPFNEYVVNRDCDLTVIPDKDRHFEFEYAIAMRKDLLFKNVISNAIKHLETIGKLAKLKDKYWKSDKCLKPEFVEFSKPFGKN</sequence>
<organism evidence="14">
    <name type="scientific">Oppiella nova</name>
    <dbReference type="NCBI Taxonomy" id="334625"/>
    <lineage>
        <taxon>Eukaryota</taxon>
        <taxon>Metazoa</taxon>
        <taxon>Ecdysozoa</taxon>
        <taxon>Arthropoda</taxon>
        <taxon>Chelicerata</taxon>
        <taxon>Arachnida</taxon>
        <taxon>Acari</taxon>
        <taxon>Acariformes</taxon>
        <taxon>Sarcoptiformes</taxon>
        <taxon>Oribatida</taxon>
        <taxon>Brachypylina</taxon>
        <taxon>Oppioidea</taxon>
        <taxon>Oppiidae</taxon>
        <taxon>Oppiella</taxon>
    </lineage>
</organism>
<evidence type="ECO:0000256" key="1">
    <source>
        <dbReference type="ARBA" id="ARBA00004141"/>
    </source>
</evidence>
<feature type="domain" description="Ionotropic glutamate receptor C-terminal" evidence="12">
    <location>
        <begin position="7"/>
        <end position="236"/>
    </location>
</feature>
<dbReference type="GO" id="GO:0016020">
    <property type="term" value="C:membrane"/>
    <property type="evidence" value="ECO:0007669"/>
    <property type="project" value="UniProtKB-SubCell"/>
</dbReference>
<dbReference type="AlphaFoldDB" id="A0A7R9QT52"/>
<dbReference type="InterPro" id="IPR015683">
    <property type="entry name" value="Ionotropic_Glu_rcpt"/>
</dbReference>
<evidence type="ECO:0000256" key="10">
    <source>
        <dbReference type="ARBA" id="ARBA00023286"/>
    </source>
</evidence>
<evidence type="ECO:0000313" key="15">
    <source>
        <dbReference type="Proteomes" id="UP000728032"/>
    </source>
</evidence>
<keyword evidence="9" id="KW-0325">Glycoprotein</keyword>
<evidence type="ECO:0000256" key="8">
    <source>
        <dbReference type="ARBA" id="ARBA00023170"/>
    </source>
</evidence>
<dbReference type="SMART" id="SM00079">
    <property type="entry name" value="PBPe"/>
    <property type="match status" value="1"/>
</dbReference>
<keyword evidence="5" id="KW-1133">Transmembrane helix</keyword>
<evidence type="ECO:0000259" key="12">
    <source>
        <dbReference type="SMART" id="SM00079"/>
    </source>
</evidence>
<name>A0A7R9QT52_9ACAR</name>
<dbReference type="PANTHER" id="PTHR18966">
    <property type="entry name" value="IONOTROPIC GLUTAMATE RECEPTOR"/>
    <property type="match status" value="1"/>
</dbReference>
<evidence type="ECO:0000256" key="4">
    <source>
        <dbReference type="ARBA" id="ARBA00022692"/>
    </source>
</evidence>
<evidence type="ECO:0000256" key="11">
    <source>
        <dbReference type="ARBA" id="ARBA00023303"/>
    </source>
</evidence>
<feature type="non-terminal residue" evidence="14">
    <location>
        <position position="1"/>
    </location>
</feature>
<dbReference type="OrthoDB" id="5984008at2759"/>
<keyword evidence="10" id="KW-1071">Ligand-gated ion channel</keyword>
<dbReference type="InterPro" id="IPR019594">
    <property type="entry name" value="Glu/Gly-bd"/>
</dbReference>
<dbReference type="Proteomes" id="UP000728032">
    <property type="component" value="Unassembled WGS sequence"/>
</dbReference>
<dbReference type="SMART" id="SM00918">
    <property type="entry name" value="Lig_chan-Glu_bd"/>
    <property type="match status" value="1"/>
</dbReference>
<keyword evidence="11" id="KW-0407">Ion channel</keyword>
<evidence type="ECO:0000256" key="5">
    <source>
        <dbReference type="ARBA" id="ARBA00022989"/>
    </source>
</evidence>
<keyword evidence="15" id="KW-1185">Reference proteome</keyword>
<comment type="similarity">
    <text evidence="2">Belongs to the glutamate-gated ion channel (TC 1.A.10.1) family.</text>
</comment>
<dbReference type="Pfam" id="PF10613">
    <property type="entry name" value="Lig_chan-Glu_bd"/>
    <property type="match status" value="1"/>
</dbReference>
<evidence type="ECO:0000313" key="14">
    <source>
        <dbReference type="EMBL" id="CAD7657532.1"/>
    </source>
</evidence>
<protein>
    <recommendedName>
        <fullName evidence="16">Solute-binding protein family 3/N-terminal domain-containing protein</fullName>
    </recommendedName>
</protein>
<evidence type="ECO:0000259" key="13">
    <source>
        <dbReference type="SMART" id="SM00918"/>
    </source>
</evidence>
<evidence type="ECO:0000256" key="3">
    <source>
        <dbReference type="ARBA" id="ARBA00022448"/>
    </source>
</evidence>
<dbReference type="Gene3D" id="3.40.190.10">
    <property type="entry name" value="Periplasmic binding protein-like II"/>
    <property type="match status" value="2"/>
</dbReference>
<feature type="domain" description="Ionotropic glutamate receptor L-glutamate and glycine-binding" evidence="13">
    <location>
        <begin position="3"/>
        <end position="60"/>
    </location>
</feature>
<keyword evidence="8" id="KW-0675">Receptor</keyword>
<comment type="subcellular location">
    <subcellularLocation>
        <location evidence="1">Membrane</location>
        <topology evidence="1">Multi-pass membrane protein</topology>
    </subcellularLocation>
</comment>
<keyword evidence="7" id="KW-0472">Membrane</keyword>
<evidence type="ECO:0000256" key="6">
    <source>
        <dbReference type="ARBA" id="ARBA00023065"/>
    </source>
</evidence>
<accession>A0A7R9QT52</accession>
<evidence type="ECO:0000256" key="2">
    <source>
        <dbReference type="ARBA" id="ARBA00008685"/>
    </source>
</evidence>
<keyword evidence="4" id="KW-0812">Transmembrane</keyword>
<dbReference type="InterPro" id="IPR001320">
    <property type="entry name" value="Iontro_rcpt_C"/>
</dbReference>
<keyword evidence="3" id="KW-0813">Transport</keyword>
<keyword evidence="6" id="KW-0406">Ion transport</keyword>
<dbReference type="EMBL" id="CAJPVJ010013178">
    <property type="protein sequence ID" value="CAG2174718.1"/>
    <property type="molecule type" value="Genomic_DNA"/>
</dbReference>
<evidence type="ECO:0000256" key="9">
    <source>
        <dbReference type="ARBA" id="ARBA00023180"/>
    </source>
</evidence>
<proteinExistence type="inferred from homology"/>
<evidence type="ECO:0000256" key="7">
    <source>
        <dbReference type="ARBA" id="ARBA00023136"/>
    </source>
</evidence>
<dbReference type="EMBL" id="OC928003">
    <property type="protein sequence ID" value="CAD7657532.1"/>
    <property type="molecule type" value="Genomic_DNA"/>
</dbReference>
<dbReference type="GO" id="GO:0015276">
    <property type="term" value="F:ligand-gated monoatomic ion channel activity"/>
    <property type="evidence" value="ECO:0007669"/>
    <property type="project" value="InterPro"/>
</dbReference>